<dbReference type="SUPFAM" id="SSF50978">
    <property type="entry name" value="WD40 repeat-like"/>
    <property type="match status" value="1"/>
</dbReference>
<dbReference type="GO" id="GO:0042594">
    <property type="term" value="P:response to starvation"/>
    <property type="evidence" value="ECO:0007669"/>
    <property type="project" value="TreeGrafter"/>
</dbReference>
<feature type="region of interest" description="Disordered" evidence="1">
    <location>
        <begin position="990"/>
        <end position="1013"/>
    </location>
</feature>
<dbReference type="Pfam" id="PF21034">
    <property type="entry name" value="BCAS3_WD40"/>
    <property type="match status" value="1"/>
</dbReference>
<proteinExistence type="predicted"/>
<dbReference type="InterPro" id="IPR045142">
    <property type="entry name" value="BCAS3-like"/>
</dbReference>
<feature type="domain" description="BCAS3" evidence="2">
    <location>
        <begin position="592"/>
        <end position="695"/>
    </location>
</feature>
<dbReference type="Proteomes" id="UP001187531">
    <property type="component" value="Unassembled WGS sequence"/>
</dbReference>
<dbReference type="GO" id="GO:0005737">
    <property type="term" value="C:cytoplasm"/>
    <property type="evidence" value="ECO:0007669"/>
    <property type="project" value="TreeGrafter"/>
</dbReference>
<protein>
    <submittedName>
        <fullName evidence="4">Uncharacterized protein</fullName>
    </submittedName>
</protein>
<comment type="caution">
    <text evidence="4">The sequence shown here is derived from an EMBL/GenBank/DDBJ whole genome shotgun (WGS) entry which is preliminary data.</text>
</comment>
<evidence type="ECO:0000259" key="2">
    <source>
        <dbReference type="Pfam" id="PF12490"/>
    </source>
</evidence>
<dbReference type="InterPro" id="IPR022175">
    <property type="entry name" value="BCAS3_dom"/>
</dbReference>
<dbReference type="PANTHER" id="PTHR13268">
    <property type="entry name" value="BREAST CARCINOMA AMPLIFIED SEQUENCE 3"/>
    <property type="match status" value="1"/>
</dbReference>
<feature type="region of interest" description="Disordered" evidence="1">
    <location>
        <begin position="1225"/>
        <end position="1250"/>
    </location>
</feature>
<evidence type="ECO:0000256" key="1">
    <source>
        <dbReference type="SAM" id="MobiDB-lite"/>
    </source>
</evidence>
<organism evidence="4 5">
    <name type="scientific">Artemia franciscana</name>
    <name type="common">Brine shrimp</name>
    <name type="synonym">Artemia sanfranciscana</name>
    <dbReference type="NCBI Taxonomy" id="6661"/>
    <lineage>
        <taxon>Eukaryota</taxon>
        <taxon>Metazoa</taxon>
        <taxon>Ecdysozoa</taxon>
        <taxon>Arthropoda</taxon>
        <taxon>Crustacea</taxon>
        <taxon>Branchiopoda</taxon>
        <taxon>Anostraca</taxon>
        <taxon>Artemiidae</taxon>
        <taxon>Artemia</taxon>
    </lineage>
</organism>
<evidence type="ECO:0000313" key="4">
    <source>
        <dbReference type="EMBL" id="KAK2718011.1"/>
    </source>
</evidence>
<dbReference type="GO" id="GO:0006914">
    <property type="term" value="P:autophagy"/>
    <property type="evidence" value="ECO:0007669"/>
    <property type="project" value="InterPro"/>
</dbReference>
<feature type="region of interest" description="Disordered" evidence="1">
    <location>
        <begin position="692"/>
        <end position="718"/>
    </location>
</feature>
<dbReference type="PANTHER" id="PTHR13268:SF0">
    <property type="entry name" value="BCAS3 MICROTUBULE ASSOCIATED CELL MIGRATION FACTOR"/>
    <property type="match status" value="1"/>
</dbReference>
<reference evidence="4" key="1">
    <citation type="submission" date="2023-07" db="EMBL/GenBank/DDBJ databases">
        <title>Chromosome-level genome assembly of Artemia franciscana.</title>
        <authorList>
            <person name="Jo E."/>
        </authorList>
    </citation>
    <scope>NUCLEOTIDE SEQUENCE</scope>
    <source>
        <tissue evidence="4">Whole body</tissue>
    </source>
</reference>
<feature type="region of interest" description="Disordered" evidence="1">
    <location>
        <begin position="1431"/>
        <end position="1471"/>
    </location>
</feature>
<feature type="compositionally biased region" description="Basic and acidic residues" evidence="1">
    <location>
        <begin position="1237"/>
        <end position="1247"/>
    </location>
</feature>
<dbReference type="EMBL" id="JAVRJZ010000010">
    <property type="protein sequence ID" value="KAK2718011.1"/>
    <property type="molecule type" value="Genomic_DNA"/>
</dbReference>
<keyword evidence="5" id="KW-1185">Reference proteome</keyword>
<dbReference type="Pfam" id="PF12490">
    <property type="entry name" value="BCAS3"/>
    <property type="match status" value="1"/>
</dbReference>
<evidence type="ECO:0000313" key="5">
    <source>
        <dbReference type="Proteomes" id="UP001187531"/>
    </source>
</evidence>
<gene>
    <name evidence="4" type="ORF">QYM36_006707</name>
</gene>
<feature type="compositionally biased region" description="Basic residues" evidence="1">
    <location>
        <begin position="1458"/>
        <end position="1471"/>
    </location>
</feature>
<feature type="compositionally biased region" description="Basic and acidic residues" evidence="1">
    <location>
        <begin position="1432"/>
        <end position="1456"/>
    </location>
</feature>
<dbReference type="InterPro" id="IPR048382">
    <property type="entry name" value="BCAS3_WD40"/>
</dbReference>
<feature type="compositionally biased region" description="Polar residues" evidence="1">
    <location>
        <begin position="994"/>
        <end position="1008"/>
    </location>
</feature>
<feature type="domain" description="BCAS3 WD40" evidence="3">
    <location>
        <begin position="52"/>
        <end position="503"/>
    </location>
</feature>
<accession>A0AA88I0Z3</accession>
<evidence type="ECO:0000259" key="3">
    <source>
        <dbReference type="Pfam" id="PF21034"/>
    </source>
</evidence>
<sequence>MSDSPRHGRKSFGNLVKPQPPCEKTFMENMAGLINEVVPQPYGSPTLIDPKEEILWCKFEKIDHSQQQFAFTSEPEANGNNPPVILVLGYSKGYQVWAVLANGDAHEVVSYRQGKVRCLKLLPRPEKVADRVDPYSHRRPIIAICDSHGMETNLSLSAFTSVTFLSLKSGETIKTIKFKNPVCDIHANERVVVVTFPEKAAIFDGCTFEDRFVLTNCYLSPGLCLNPIALGHRWLAYAEKKLSAVHKSGGGFEGEGVQSYTATVIHAARSITKGLREMGGTLANSLIGHKSSSPPHPSAQAHPGIVTVVDLYKVRKGELSLVEEAEGIVAHFIAHSNEPITYLEFDNSGMLLFTADKQGRNFHIFKILPHPCSSVQSVVHHLYTLYRGDTSARIQDVSFTTDSRWVCVSTHRGTAHVFPITPYGGSISARTHTSQKVVNRLSRFQRSAGLDEKAPSSGSPIFSQSPSVSKLPEVQLFGANNPRLPPFPVPTVVTPLAQIRQPMSLSAPGRIPSAGSKSRHSSEDDLGLRVSICFAAPRNVPPQFATLPGTTVMGREKRQPVVDSLFVIVSNGILMEYCLEPKASATVPRDKVSEESPIDLDYHPISQWNLLRNSSWSDLPLPLSSTCLLILSPVKRPGDPNNLLVSTWDKGEEDMDSNLTESWLSQVEITTYAGPHRRLWMGPQFTFKTIQSGTGGESEPTEIELTTPPPTNTKSTPMNMPSDATFLFEDFRNSLPMVIETAGSAGSFEQSPRFMASKILEQRGSCSSVPRSSEVESQLQENIADAMLECGTVTLPPQGGAVVHFYAESGEASTHSPAIQGEYIARPCEFRPIREGELNLLFIDEKRGEPVIHKDFSDVFEDFGISPEVAEIFKPSVIKENSTVRNTGITKNASCEAIKRVQIRVTADKSCLTSDLERDSETQKQSLDMANIVSKVEAKKTYSPAIFPVEFDNSEFRSSVSERTSNSVAINDFSVLPALVTKPNICFEKENSSDSETNRFPMTQNSNDSENRPGLIKTEFTRVEDDAAKSPKFIAANSGNKVEQFESEASYTLNSSCITAPGQISHFAEFKPNFDSKLNYLSVESESKLGNKRKPFSWTALEQTSDFPEVKISLNPMEIESFDAFESSPENKEKWYDKSEKSKASELNRNCIIAPEQTSDFSELQITLNPERSTSLDAFGYSSEKEENHFEAESEISKASVLNRNCIIAPKQASDFAEFNLSLSSHENDSSDEFDISPDKKERRLETESEDSNMFDHNMIIAPEQGLNFGEFKTSSNYEKNDSSDEFDINPENRENISEIDLKVLNTSNQNLTTAPKLISDLVDPCHSDCEYEINLMAQLHPLDSNISTDQPSEASDSEEFEIRPLQFETHLDLEIPDLAADFLKGLSEARTDSDMSKLAVTAGLALNATILDKNNSADVACELDKNLVNAHSDEKTTNSDESDKVVPEEGVETHLKPISKKQKRKGKKKK</sequence>
<dbReference type="InterPro" id="IPR036322">
    <property type="entry name" value="WD40_repeat_dom_sf"/>
</dbReference>
<name>A0AA88I0Z3_ARTSF</name>